<evidence type="ECO:0000259" key="2">
    <source>
        <dbReference type="PROSITE" id="PS51178"/>
    </source>
</evidence>
<protein>
    <submittedName>
        <fullName evidence="3">PASTA domain-containing protein</fullName>
    </submittedName>
</protein>
<dbReference type="InterPro" id="IPR005543">
    <property type="entry name" value="PASTA_dom"/>
</dbReference>
<accession>A0ABV8AGK1</accession>
<dbReference type="Gene3D" id="3.30.10.20">
    <property type="match status" value="2"/>
</dbReference>
<feature type="domain" description="PASTA" evidence="2">
    <location>
        <begin position="40"/>
        <end position="108"/>
    </location>
</feature>
<evidence type="ECO:0000256" key="1">
    <source>
        <dbReference type="SAM" id="Phobius"/>
    </source>
</evidence>
<sequence>MSFIKFLTSKTFLKQIALAVVALIVLVFFVLKWLDITTNNGEFVVVPELKGKSLETVKIELDDADLVMEIQDSANYNPNYPKYAVIEQDPLAGSQVKENRKIYLTLNPSGYRKVGIPNIVNRTFRQAKPTLEAVGFKVGEKTYIDNIGKDVVLGIRHKGKKMKAGDVLPMTSTIDLVLGNGNRPSSN</sequence>
<reference evidence="4" key="1">
    <citation type="journal article" date="2019" name="Int. J. Syst. Evol. Microbiol.">
        <title>The Global Catalogue of Microorganisms (GCM) 10K type strain sequencing project: providing services to taxonomists for standard genome sequencing and annotation.</title>
        <authorList>
            <consortium name="The Broad Institute Genomics Platform"/>
            <consortium name="The Broad Institute Genome Sequencing Center for Infectious Disease"/>
            <person name="Wu L."/>
            <person name="Ma J."/>
        </authorList>
    </citation>
    <scope>NUCLEOTIDE SEQUENCE [LARGE SCALE GENOMIC DNA]</scope>
    <source>
        <strain evidence="4">CECT 8979</strain>
    </source>
</reference>
<keyword evidence="1" id="KW-0472">Membrane</keyword>
<gene>
    <name evidence="3" type="ORF">ACFOSX_07310</name>
</gene>
<dbReference type="Pfam" id="PF03793">
    <property type="entry name" value="PASTA"/>
    <property type="match status" value="1"/>
</dbReference>
<keyword evidence="1" id="KW-0812">Transmembrane</keyword>
<dbReference type="CDD" id="cd06577">
    <property type="entry name" value="PASTA_pknB"/>
    <property type="match status" value="2"/>
</dbReference>
<feature type="transmembrane region" description="Helical" evidence="1">
    <location>
        <begin position="12"/>
        <end position="34"/>
    </location>
</feature>
<dbReference type="PROSITE" id="PS51178">
    <property type="entry name" value="PASTA"/>
    <property type="match status" value="2"/>
</dbReference>
<dbReference type="RefSeq" id="WP_386098558.1">
    <property type="nucleotide sequence ID" value="NZ_JBHSAT010000004.1"/>
</dbReference>
<feature type="domain" description="PASTA" evidence="2">
    <location>
        <begin position="110"/>
        <end position="180"/>
    </location>
</feature>
<keyword evidence="1" id="KW-1133">Transmembrane helix</keyword>
<proteinExistence type="predicted"/>
<organism evidence="3 4">
    <name type="scientific">Winogradskyella maritima</name>
    <dbReference type="NCBI Taxonomy" id="1517766"/>
    <lineage>
        <taxon>Bacteria</taxon>
        <taxon>Pseudomonadati</taxon>
        <taxon>Bacteroidota</taxon>
        <taxon>Flavobacteriia</taxon>
        <taxon>Flavobacteriales</taxon>
        <taxon>Flavobacteriaceae</taxon>
        <taxon>Winogradskyella</taxon>
    </lineage>
</organism>
<evidence type="ECO:0000313" key="3">
    <source>
        <dbReference type="EMBL" id="MFC3877038.1"/>
    </source>
</evidence>
<dbReference type="SMART" id="SM00740">
    <property type="entry name" value="PASTA"/>
    <property type="match status" value="2"/>
</dbReference>
<dbReference type="SUPFAM" id="SSF54184">
    <property type="entry name" value="Penicillin-binding protein 2x (pbp-2x), c-terminal domain"/>
    <property type="match status" value="1"/>
</dbReference>
<dbReference type="EMBL" id="JBHSAT010000004">
    <property type="protein sequence ID" value="MFC3877038.1"/>
    <property type="molecule type" value="Genomic_DNA"/>
</dbReference>
<name>A0ABV8AGK1_9FLAO</name>
<keyword evidence="4" id="KW-1185">Reference proteome</keyword>
<comment type="caution">
    <text evidence="3">The sequence shown here is derived from an EMBL/GenBank/DDBJ whole genome shotgun (WGS) entry which is preliminary data.</text>
</comment>
<dbReference type="Proteomes" id="UP001595812">
    <property type="component" value="Unassembled WGS sequence"/>
</dbReference>
<evidence type="ECO:0000313" key="4">
    <source>
        <dbReference type="Proteomes" id="UP001595812"/>
    </source>
</evidence>